<keyword evidence="1" id="KW-0812">Transmembrane</keyword>
<dbReference type="RefSeq" id="WP_232417449.1">
    <property type="nucleotide sequence ID" value="NZ_CP101990.1"/>
</dbReference>
<evidence type="ECO:0000313" key="2">
    <source>
        <dbReference type="EMBL" id="UUI69112.1"/>
    </source>
</evidence>
<evidence type="ECO:0000256" key="1">
    <source>
        <dbReference type="SAM" id="Phobius"/>
    </source>
</evidence>
<accession>A0ABY5KIZ3</accession>
<sequence>MTLGSVLRAMARLAAAYAVVGVVGALVLALLSGGLDANTVLPLVMLAVALAFAAVVIVFLARLTISWLDGRVGDPVTLAIMFASGLVLLSGALTVSSLGLFGLLVSAVLALATHSVLTRAWA</sequence>
<reference evidence="2 3" key="1">
    <citation type="submission" date="2022-07" db="EMBL/GenBank/DDBJ databases">
        <title>Novel species in genus Aeromicrobium.</title>
        <authorList>
            <person name="Ye L."/>
        </authorList>
    </citation>
    <scope>NUCLEOTIDE SEQUENCE [LARGE SCALE GENOMIC DNA]</scope>
    <source>
        <strain evidence="3">zg-Y50</strain>
    </source>
</reference>
<proteinExistence type="predicted"/>
<protein>
    <recommendedName>
        <fullName evidence="4">Histidine kinase</fullName>
    </recommendedName>
</protein>
<dbReference type="EMBL" id="CP101990">
    <property type="protein sequence ID" value="UUI69112.1"/>
    <property type="molecule type" value="Genomic_DNA"/>
</dbReference>
<organism evidence="2 3">
    <name type="scientific">Aeromicrobium duanguangcaii</name>
    <dbReference type="NCBI Taxonomy" id="2968086"/>
    <lineage>
        <taxon>Bacteria</taxon>
        <taxon>Bacillati</taxon>
        <taxon>Actinomycetota</taxon>
        <taxon>Actinomycetes</taxon>
        <taxon>Propionibacteriales</taxon>
        <taxon>Nocardioidaceae</taxon>
        <taxon>Aeromicrobium</taxon>
    </lineage>
</organism>
<evidence type="ECO:0000313" key="3">
    <source>
        <dbReference type="Proteomes" id="UP001315860"/>
    </source>
</evidence>
<evidence type="ECO:0008006" key="4">
    <source>
        <dbReference type="Google" id="ProtNLM"/>
    </source>
</evidence>
<keyword evidence="3" id="KW-1185">Reference proteome</keyword>
<feature type="transmembrane region" description="Helical" evidence="1">
    <location>
        <begin position="75"/>
        <end position="93"/>
    </location>
</feature>
<keyword evidence="1" id="KW-0472">Membrane</keyword>
<feature type="transmembrane region" description="Helical" evidence="1">
    <location>
        <begin position="12"/>
        <end position="31"/>
    </location>
</feature>
<feature type="transmembrane region" description="Helical" evidence="1">
    <location>
        <begin position="43"/>
        <end position="63"/>
    </location>
</feature>
<keyword evidence="1" id="KW-1133">Transmembrane helix</keyword>
<dbReference type="Proteomes" id="UP001315860">
    <property type="component" value="Chromosome"/>
</dbReference>
<name>A0ABY5KIZ3_9ACTN</name>
<gene>
    <name evidence="2" type="ORF">NP095_03120</name>
</gene>